<accession>A0AAW0A4Y9</accession>
<sequence>MLTSIALRLLGIMLPPPLARVLHTAHNFHSLNPPTQANHYQPSGRPAAQHRQFAIPEEQSTITLLLDTIQILHQDMFEIKDRLGSIETAILQRQSPTPPRGVATQRGGRIARSKGATPRIPQLRATAKTVPSRTTECEPATTADEDDGAPALDKVDVTDAERRALQTYVTQTFRRVCNVIGRHWPDTDVVRTNAVTQEVYLTPVFPKTVRDPRNAAFLHKVAQHAFAELEHPNNWPEGLDVERGPSFDLAYLLSLAKKSFNTLKRGWNEVQQVEAAINADANRRNHRQMMRRKHKAEYLLAVLQAFAAEHGLDPAVLVDAIHEQYLSDEVSGPDSDSGESKDAWKVRAAVEAGLPTTPDVLAKFEVFEILEPSWRSVWNYHLVRDARMGRESVMNSGMSGLYS</sequence>
<dbReference type="EMBL" id="JAWWNJ010000084">
    <property type="protein sequence ID" value="KAK7001203.1"/>
    <property type="molecule type" value="Genomic_DNA"/>
</dbReference>
<gene>
    <name evidence="3" type="ORF">R3P38DRAFT_3217394</name>
</gene>
<keyword evidence="4" id="KW-1185">Reference proteome</keyword>
<feature type="region of interest" description="Disordered" evidence="1">
    <location>
        <begin position="128"/>
        <end position="149"/>
    </location>
</feature>
<comment type="caution">
    <text evidence="3">The sequence shown here is derived from an EMBL/GenBank/DDBJ whole genome shotgun (WGS) entry which is preliminary data.</text>
</comment>
<evidence type="ECO:0000313" key="3">
    <source>
        <dbReference type="EMBL" id="KAK7001203.1"/>
    </source>
</evidence>
<evidence type="ECO:0000313" key="4">
    <source>
        <dbReference type="Proteomes" id="UP001362999"/>
    </source>
</evidence>
<dbReference type="Proteomes" id="UP001362999">
    <property type="component" value="Unassembled WGS sequence"/>
</dbReference>
<evidence type="ECO:0000256" key="2">
    <source>
        <dbReference type="SAM" id="SignalP"/>
    </source>
</evidence>
<evidence type="ECO:0000256" key="1">
    <source>
        <dbReference type="SAM" id="MobiDB-lite"/>
    </source>
</evidence>
<dbReference type="AlphaFoldDB" id="A0AAW0A4Y9"/>
<organism evidence="3 4">
    <name type="scientific">Favolaschia claudopus</name>
    <dbReference type="NCBI Taxonomy" id="2862362"/>
    <lineage>
        <taxon>Eukaryota</taxon>
        <taxon>Fungi</taxon>
        <taxon>Dikarya</taxon>
        <taxon>Basidiomycota</taxon>
        <taxon>Agaricomycotina</taxon>
        <taxon>Agaricomycetes</taxon>
        <taxon>Agaricomycetidae</taxon>
        <taxon>Agaricales</taxon>
        <taxon>Marasmiineae</taxon>
        <taxon>Mycenaceae</taxon>
        <taxon>Favolaschia</taxon>
    </lineage>
</organism>
<keyword evidence="2" id="KW-0732">Signal</keyword>
<proteinExistence type="predicted"/>
<feature type="chain" id="PRO_5043776827" evidence="2">
    <location>
        <begin position="20"/>
        <end position="403"/>
    </location>
</feature>
<feature type="signal peptide" evidence="2">
    <location>
        <begin position="1"/>
        <end position="19"/>
    </location>
</feature>
<name>A0AAW0A4Y9_9AGAR</name>
<protein>
    <submittedName>
        <fullName evidence="3">Uncharacterized protein</fullName>
    </submittedName>
</protein>
<reference evidence="3 4" key="1">
    <citation type="journal article" date="2024" name="J Genomics">
        <title>Draft genome sequencing and assembly of Favolaschia claudopus CIRM-BRFM 2984 isolated from oak limbs.</title>
        <authorList>
            <person name="Navarro D."/>
            <person name="Drula E."/>
            <person name="Chaduli D."/>
            <person name="Cazenave R."/>
            <person name="Ahrendt S."/>
            <person name="Wang J."/>
            <person name="Lipzen A."/>
            <person name="Daum C."/>
            <person name="Barry K."/>
            <person name="Grigoriev I.V."/>
            <person name="Favel A."/>
            <person name="Rosso M.N."/>
            <person name="Martin F."/>
        </authorList>
    </citation>
    <scope>NUCLEOTIDE SEQUENCE [LARGE SCALE GENOMIC DNA]</scope>
    <source>
        <strain evidence="3 4">CIRM-BRFM 2984</strain>
    </source>
</reference>